<dbReference type="Proteomes" id="UP001211907">
    <property type="component" value="Unassembled WGS sequence"/>
</dbReference>
<protein>
    <recommendedName>
        <fullName evidence="10">P-type ATPase A domain-containing protein</fullName>
    </recommendedName>
</protein>
<dbReference type="NCBIfam" id="TIGR01494">
    <property type="entry name" value="ATPase_P-type"/>
    <property type="match status" value="2"/>
</dbReference>
<dbReference type="InterPro" id="IPR036412">
    <property type="entry name" value="HAD-like_sf"/>
</dbReference>
<dbReference type="SFLD" id="SFLDF00027">
    <property type="entry name" value="p-type_atpase"/>
    <property type="match status" value="1"/>
</dbReference>
<evidence type="ECO:0000256" key="7">
    <source>
        <dbReference type="ARBA" id="ARBA00022989"/>
    </source>
</evidence>
<dbReference type="GO" id="GO:0006883">
    <property type="term" value="P:intracellular sodium ion homeostasis"/>
    <property type="evidence" value="ECO:0007669"/>
    <property type="project" value="TreeGrafter"/>
</dbReference>
<keyword evidence="8 9" id="KW-0472">Membrane</keyword>
<dbReference type="InterPro" id="IPR044492">
    <property type="entry name" value="P_typ_ATPase_HD_dom"/>
</dbReference>
<dbReference type="GO" id="GO:0030007">
    <property type="term" value="P:intracellular potassium ion homeostasis"/>
    <property type="evidence" value="ECO:0007669"/>
    <property type="project" value="TreeGrafter"/>
</dbReference>
<gene>
    <name evidence="11" type="ORF">HK100_012755</name>
</gene>
<dbReference type="PANTHER" id="PTHR43294:SF21">
    <property type="entry name" value="CATION TRANSPORTING ATPASE"/>
    <property type="match status" value="1"/>
</dbReference>
<dbReference type="Pfam" id="PF13246">
    <property type="entry name" value="Cation_ATPase"/>
    <property type="match status" value="1"/>
</dbReference>
<accession>A0AAD5SZB8</accession>
<feature type="transmembrane region" description="Helical" evidence="9">
    <location>
        <begin position="728"/>
        <end position="748"/>
    </location>
</feature>
<keyword evidence="6" id="KW-1278">Translocase</keyword>
<name>A0AAD5SZB8_9FUNG</name>
<proteinExistence type="predicted"/>
<evidence type="ECO:0000313" key="11">
    <source>
        <dbReference type="EMBL" id="KAJ3120528.1"/>
    </source>
</evidence>
<dbReference type="EMBL" id="JADGJH010000957">
    <property type="protein sequence ID" value="KAJ3120528.1"/>
    <property type="molecule type" value="Genomic_DNA"/>
</dbReference>
<evidence type="ECO:0000313" key="12">
    <source>
        <dbReference type="Proteomes" id="UP001211907"/>
    </source>
</evidence>
<evidence type="ECO:0000259" key="10">
    <source>
        <dbReference type="Pfam" id="PF00122"/>
    </source>
</evidence>
<evidence type="ECO:0000256" key="8">
    <source>
        <dbReference type="ARBA" id="ARBA00023136"/>
    </source>
</evidence>
<dbReference type="InterPro" id="IPR023214">
    <property type="entry name" value="HAD_sf"/>
</dbReference>
<evidence type="ECO:0000256" key="3">
    <source>
        <dbReference type="ARBA" id="ARBA00022692"/>
    </source>
</evidence>
<dbReference type="InterPro" id="IPR018303">
    <property type="entry name" value="ATPase_P-typ_P_site"/>
</dbReference>
<keyword evidence="2" id="KW-1003">Cell membrane</keyword>
<dbReference type="FunFam" id="2.70.150.10:FF:000003">
    <property type="entry name" value="Sodium/potassium-transporting ATPase subunit alpha"/>
    <property type="match status" value="1"/>
</dbReference>
<evidence type="ECO:0000256" key="6">
    <source>
        <dbReference type="ARBA" id="ARBA00022967"/>
    </source>
</evidence>
<dbReference type="GO" id="GO:0005524">
    <property type="term" value="F:ATP binding"/>
    <property type="evidence" value="ECO:0007669"/>
    <property type="project" value="UniProtKB-KW"/>
</dbReference>
<evidence type="ECO:0000256" key="9">
    <source>
        <dbReference type="SAM" id="Phobius"/>
    </source>
</evidence>
<dbReference type="InterPro" id="IPR008250">
    <property type="entry name" value="ATPase_P-typ_transduc_dom_A_sf"/>
</dbReference>
<dbReference type="PRINTS" id="PR00119">
    <property type="entry name" value="CATATPASE"/>
</dbReference>
<dbReference type="Gene3D" id="2.70.150.10">
    <property type="entry name" value="Calcium-transporting ATPase, cytoplasmic transduction domain A"/>
    <property type="match status" value="1"/>
</dbReference>
<dbReference type="PRINTS" id="PR00121">
    <property type="entry name" value="NAKATPASE"/>
</dbReference>
<dbReference type="Pfam" id="PF00122">
    <property type="entry name" value="E1-E2_ATPase"/>
    <property type="match status" value="1"/>
</dbReference>
<reference evidence="11" key="1">
    <citation type="submission" date="2020-05" db="EMBL/GenBank/DDBJ databases">
        <title>Phylogenomic resolution of chytrid fungi.</title>
        <authorList>
            <person name="Stajich J.E."/>
            <person name="Amses K."/>
            <person name="Simmons R."/>
            <person name="Seto K."/>
            <person name="Myers J."/>
            <person name="Bonds A."/>
            <person name="Quandt C.A."/>
            <person name="Barry K."/>
            <person name="Liu P."/>
            <person name="Grigoriev I."/>
            <person name="Longcore J.E."/>
            <person name="James T.Y."/>
        </authorList>
    </citation>
    <scope>NUCLEOTIDE SEQUENCE</scope>
    <source>
        <strain evidence="11">JEL0513</strain>
    </source>
</reference>
<feature type="transmembrane region" description="Helical" evidence="9">
    <location>
        <begin position="262"/>
        <end position="288"/>
    </location>
</feature>
<dbReference type="FunFam" id="3.40.1110.10:FF:000061">
    <property type="entry name" value="Potassium-transporting ATPase alpha chain 1"/>
    <property type="match status" value="1"/>
</dbReference>
<feature type="transmembrane region" description="Helical" evidence="9">
    <location>
        <begin position="229"/>
        <end position="250"/>
    </location>
</feature>
<dbReference type="PROSITE" id="PS00154">
    <property type="entry name" value="ATPASE_E1_E2"/>
    <property type="match status" value="1"/>
</dbReference>
<dbReference type="InterPro" id="IPR023299">
    <property type="entry name" value="ATPase_P-typ_cyto_dom_N"/>
</dbReference>
<dbReference type="Gene3D" id="3.40.50.1000">
    <property type="entry name" value="HAD superfamily/HAD-like"/>
    <property type="match status" value="1"/>
</dbReference>
<evidence type="ECO:0000256" key="2">
    <source>
        <dbReference type="ARBA" id="ARBA00022475"/>
    </source>
</evidence>
<feature type="transmembrane region" description="Helical" evidence="9">
    <location>
        <begin position="850"/>
        <end position="872"/>
    </location>
</feature>
<dbReference type="InterPro" id="IPR050510">
    <property type="entry name" value="Cation_transp_ATPase_P-type"/>
</dbReference>
<dbReference type="GO" id="GO:0016887">
    <property type="term" value="F:ATP hydrolysis activity"/>
    <property type="evidence" value="ECO:0007669"/>
    <property type="project" value="InterPro"/>
</dbReference>
<dbReference type="GO" id="GO:0005391">
    <property type="term" value="F:P-type sodium:potassium-exchanging transporter activity"/>
    <property type="evidence" value="ECO:0007669"/>
    <property type="project" value="TreeGrafter"/>
</dbReference>
<dbReference type="Gene3D" id="3.40.1110.10">
    <property type="entry name" value="Calcium-transporting ATPase, cytoplasmic domain N"/>
    <property type="match status" value="1"/>
</dbReference>
<feature type="domain" description="P-type ATPase A" evidence="10">
    <location>
        <begin position="104"/>
        <end position="216"/>
    </location>
</feature>
<dbReference type="InterPro" id="IPR059000">
    <property type="entry name" value="ATPase_P-type_domA"/>
</dbReference>
<keyword evidence="3 9" id="KW-0812">Transmembrane</keyword>
<dbReference type="SUPFAM" id="SSF81653">
    <property type="entry name" value="Calcium ATPase, transduction domain A"/>
    <property type="match status" value="1"/>
</dbReference>
<dbReference type="SFLD" id="SFLDG00002">
    <property type="entry name" value="C1.7:_P-type_atpase_like"/>
    <property type="match status" value="1"/>
</dbReference>
<dbReference type="InterPro" id="IPR001757">
    <property type="entry name" value="P_typ_ATPase"/>
</dbReference>
<evidence type="ECO:0000256" key="1">
    <source>
        <dbReference type="ARBA" id="ARBA00004651"/>
    </source>
</evidence>
<comment type="subcellular location">
    <subcellularLocation>
        <location evidence="1">Cell membrane</location>
        <topology evidence="1">Multi-pass membrane protein</topology>
    </subcellularLocation>
</comment>
<dbReference type="GO" id="GO:0036376">
    <property type="term" value="P:sodium ion export across plasma membrane"/>
    <property type="evidence" value="ECO:0007669"/>
    <property type="project" value="TreeGrafter"/>
</dbReference>
<evidence type="ECO:0000256" key="5">
    <source>
        <dbReference type="ARBA" id="ARBA00022840"/>
    </source>
</evidence>
<dbReference type="AlphaFoldDB" id="A0AAD5SZB8"/>
<keyword evidence="4" id="KW-0547">Nucleotide-binding</keyword>
<keyword evidence="12" id="KW-1185">Reference proteome</keyword>
<dbReference type="InterPro" id="IPR023298">
    <property type="entry name" value="ATPase_P-typ_TM_dom_sf"/>
</dbReference>
<dbReference type="SUPFAM" id="SSF81665">
    <property type="entry name" value="Calcium ATPase, transmembrane domain M"/>
    <property type="match status" value="1"/>
</dbReference>
<dbReference type="GO" id="GO:1902600">
    <property type="term" value="P:proton transmembrane transport"/>
    <property type="evidence" value="ECO:0007669"/>
    <property type="project" value="TreeGrafter"/>
</dbReference>
<keyword evidence="7 9" id="KW-1133">Transmembrane helix</keyword>
<dbReference type="Gene3D" id="1.20.1110.10">
    <property type="entry name" value="Calcium-transporting ATPase, transmembrane domain"/>
    <property type="match status" value="2"/>
</dbReference>
<evidence type="ECO:0000256" key="4">
    <source>
        <dbReference type="ARBA" id="ARBA00022741"/>
    </source>
</evidence>
<dbReference type="GO" id="GO:1990573">
    <property type="term" value="P:potassium ion import across plasma membrane"/>
    <property type="evidence" value="ECO:0007669"/>
    <property type="project" value="TreeGrafter"/>
</dbReference>
<sequence length="917" mass="100501">MPPAKKEVKKLDIDEHTLPIEKCAERYSTKIDPNKPTASFGLTQSEAENSTENNFFSITGIDPVDNGIATVYVGIVIIAVAVLNALIEFVQLMASEKALAGFLNMIPSKSQVIRDGKLKNLPAAELVLGDIVFVRMGDKVPADIFIIAATDFKVDNSSLTGEAEPQERGPHNSMQNQLEATNLAFNSTLAVNGEAYGIVIRCGDNTVLGQIAGLTQSEHKAKSPMTTEINNFVATIGTVAILSAIIFFIIAQVNTGKISFALNFAIGVLVAWVPEGLPATVTMLLTIAAKRMAAEKVLVKDLRGVETLGAITLLATDKTGTLTRNQMTATNFWCGLKLYSANLSATNLPSDEKAFDYNGSGIQEILHISAMCSRARFDRTDVPIDQRTITGDATESGLFRFAAQKLNDIDQLQDKYPKVFEIPFNSENKWHMAIHKKPHATGKLTLFMKGAPERILRICSTILKDGEAITMEQDHQDEFTRSYEYMAGKGHRVLAFAMLNLPESEYPENIEFKKEPKNYPSTGLCFVGLASLEDPPKHGVREAIGRCREAGIKIMMVTGDHPLTAEAIGRKINLMLSDTKDLHAKKTGRAIESIAESEIHAIVIHGERIDELTDADWDNIFSKDEIIFARTSPKHKLQIVKRAQSLGHIVGVTGDGVNDSPALKKADLGISMNISGSDVSKEAASMILLDDNFASTVKGVKEGRLIFVNLKKCIQYTVTHTIPEVIPFILWVVVPIPSMIGSLQVLVVDLGFELFASLSYAWEPAESDYLMKLPPRIPVSPESIAKLRKRRIEDVEDAGGNANDANGNDGHPVELTLSQKLKMLTSMRYWKRKFEKPDGEIMVDSNGLSWAYLEVGFIEFIGSATAFFVVMYKGKYPDGTVFGLSPWDIRAMQQSPNSYFASGAPAYTTLTGSNLVK</sequence>
<dbReference type="SFLD" id="SFLDS00003">
    <property type="entry name" value="Haloacid_Dehalogenase"/>
    <property type="match status" value="1"/>
</dbReference>
<feature type="transmembrane region" description="Helical" evidence="9">
    <location>
        <begin position="67"/>
        <end position="87"/>
    </location>
</feature>
<dbReference type="FunFam" id="3.40.50.1000:FF:000083">
    <property type="entry name" value="Sodium/potassium-transporting ATPase subunit alpha"/>
    <property type="match status" value="1"/>
</dbReference>
<keyword evidence="5" id="KW-0067">ATP-binding</keyword>
<dbReference type="SUPFAM" id="SSF56784">
    <property type="entry name" value="HAD-like"/>
    <property type="match status" value="1"/>
</dbReference>
<dbReference type="GO" id="GO:0005886">
    <property type="term" value="C:plasma membrane"/>
    <property type="evidence" value="ECO:0007669"/>
    <property type="project" value="UniProtKB-SubCell"/>
</dbReference>
<dbReference type="PANTHER" id="PTHR43294">
    <property type="entry name" value="SODIUM/POTASSIUM-TRANSPORTING ATPASE SUBUNIT ALPHA"/>
    <property type="match status" value="1"/>
</dbReference>
<organism evidence="11 12">
    <name type="scientific">Physocladia obscura</name>
    <dbReference type="NCBI Taxonomy" id="109957"/>
    <lineage>
        <taxon>Eukaryota</taxon>
        <taxon>Fungi</taxon>
        <taxon>Fungi incertae sedis</taxon>
        <taxon>Chytridiomycota</taxon>
        <taxon>Chytridiomycota incertae sedis</taxon>
        <taxon>Chytridiomycetes</taxon>
        <taxon>Chytridiales</taxon>
        <taxon>Chytriomycetaceae</taxon>
        <taxon>Physocladia</taxon>
    </lineage>
</organism>
<dbReference type="SUPFAM" id="SSF81660">
    <property type="entry name" value="Metal cation-transporting ATPase, ATP-binding domain N"/>
    <property type="match status" value="1"/>
</dbReference>
<comment type="caution">
    <text evidence="11">The sequence shown here is derived from an EMBL/GenBank/DDBJ whole genome shotgun (WGS) entry which is preliminary data.</text>
</comment>